<feature type="transmembrane region" description="Helical" evidence="8">
    <location>
        <begin position="81"/>
        <end position="102"/>
    </location>
</feature>
<dbReference type="SMART" id="SM00388">
    <property type="entry name" value="HisKA"/>
    <property type="match status" value="1"/>
</dbReference>
<accession>A0A2I8F2M4</accession>
<evidence type="ECO:0000256" key="4">
    <source>
        <dbReference type="ARBA" id="ARBA00022679"/>
    </source>
</evidence>
<sequence>MLSRVKRGRLPRSSFVAYLGHQAASNVMDTRCKVVADGAVQMDARTAFAWWEIFAPPERFARGTEDAYLLEYGKRFYPHRCAALVLGLATWTLFSGWDFYFAHSNPTFNAVLKPLLALRGTGIAVLLTGLAIISRRLFEREWFATLSIALIILTIYAVNLAMIWVLPLPYAMNYYFVGLSLILMFLFGLTRLRSRPAIGVAAIGAMASILTLYFKPHIGAEEGMLISMTGYYFWVPSGYLVAFVAIGSVVAIELERTSRTDFTRQRQLDTARMQEERNNAELKSLNSALAESKRDLENRTDALIRSVEERRKLAETSNKEKSYFIAAAIHDVRQPATAMLTLVQPISAAIDNGNLALARDWAAKLQEAGEIMNKSFNDVLDLSRIESGLTNPVYEDINLDALLREVITSMSGTASACGVAIRYKASRQASLLVRSDFSFLRRIFLNLISNGIKYSDARRAQHSTVIVGVIGLKRFARVDVVDNGIGVDETHWDDIFKPFFQIGNPTHDTNRGAGIGLSLVNAMIGRLREHRLEFGSRKGSGSRFSVQLPIAGGRSAHSPATALGADIPAPELAGRYVLVLEERTLIRESIVECLRSFGLIVDEAESFADFIDLLRKLEMTPDAILADHAFDSTVNATDILARARAYLDKEVPVLFLVDDPSTLGLAGSRAIGMLRKPFSPADIVRALNALLADRPAPEASEQRCSAGKPPE</sequence>
<dbReference type="Proteomes" id="UP000243502">
    <property type="component" value="Chromosome 3"/>
</dbReference>
<dbReference type="PRINTS" id="PR00344">
    <property type="entry name" value="BCTRLSENSOR"/>
</dbReference>
<dbReference type="PANTHER" id="PTHR43711:SF1">
    <property type="entry name" value="HISTIDINE KINASE 1"/>
    <property type="match status" value="1"/>
</dbReference>
<dbReference type="InterPro" id="IPR036097">
    <property type="entry name" value="HisK_dim/P_sf"/>
</dbReference>
<evidence type="ECO:0000256" key="2">
    <source>
        <dbReference type="ARBA" id="ARBA00012438"/>
    </source>
</evidence>
<name>A0A2I8F2M4_9BURK</name>
<protein>
    <recommendedName>
        <fullName evidence="2">histidine kinase</fullName>
        <ecNumber evidence="2">2.7.13.3</ecNumber>
    </recommendedName>
</protein>
<evidence type="ECO:0000313" key="12">
    <source>
        <dbReference type="Proteomes" id="UP000243502"/>
    </source>
</evidence>
<feature type="domain" description="Histidine kinase" evidence="9">
    <location>
        <begin position="327"/>
        <end position="552"/>
    </location>
</feature>
<dbReference type="InterPro" id="IPR050736">
    <property type="entry name" value="Sensor_HK_Regulatory"/>
</dbReference>
<dbReference type="PROSITE" id="PS50110">
    <property type="entry name" value="RESPONSE_REGULATORY"/>
    <property type="match status" value="1"/>
</dbReference>
<dbReference type="InterPro" id="IPR001789">
    <property type="entry name" value="Sig_transdc_resp-reg_receiver"/>
</dbReference>
<feature type="transmembrane region" description="Helical" evidence="8">
    <location>
        <begin position="197"/>
        <end position="214"/>
    </location>
</feature>
<dbReference type="SMART" id="SM00387">
    <property type="entry name" value="HATPase_c"/>
    <property type="match status" value="1"/>
</dbReference>
<dbReference type="GO" id="GO:0000155">
    <property type="term" value="F:phosphorelay sensor kinase activity"/>
    <property type="evidence" value="ECO:0007669"/>
    <property type="project" value="InterPro"/>
</dbReference>
<evidence type="ECO:0000259" key="10">
    <source>
        <dbReference type="PROSITE" id="PS50110"/>
    </source>
</evidence>
<feature type="transmembrane region" description="Helical" evidence="8">
    <location>
        <begin position="234"/>
        <end position="254"/>
    </location>
</feature>
<dbReference type="SUPFAM" id="SSF55874">
    <property type="entry name" value="ATPase domain of HSP90 chaperone/DNA topoisomerase II/histidine kinase"/>
    <property type="match status" value="1"/>
</dbReference>
<dbReference type="SUPFAM" id="SSF47384">
    <property type="entry name" value="Homodimeric domain of signal transducing histidine kinase"/>
    <property type="match status" value="1"/>
</dbReference>
<dbReference type="Gene3D" id="3.40.50.2300">
    <property type="match status" value="1"/>
</dbReference>
<dbReference type="EMBL" id="CP026113">
    <property type="protein sequence ID" value="AUT65791.1"/>
    <property type="molecule type" value="Genomic_DNA"/>
</dbReference>
<dbReference type="SUPFAM" id="SSF52172">
    <property type="entry name" value="CheY-like"/>
    <property type="match status" value="1"/>
</dbReference>
<reference evidence="11 12" key="1">
    <citation type="submission" date="2018-01" db="EMBL/GenBank/DDBJ databases">
        <title>Species boundaries and ecological features among Paraburkholderia terrae DSMZ17804T, P. hospita DSMZ17164T and P. caribensis DSMZ13236T.</title>
        <authorList>
            <person name="Pratama A.A."/>
        </authorList>
    </citation>
    <scope>NUCLEOTIDE SEQUENCE [LARGE SCALE GENOMIC DNA]</scope>
    <source>
        <strain evidence="11 12">DSM 17804</strain>
    </source>
</reference>
<evidence type="ECO:0000256" key="8">
    <source>
        <dbReference type="SAM" id="Phobius"/>
    </source>
</evidence>
<keyword evidence="6" id="KW-0902">Two-component regulatory system</keyword>
<evidence type="ECO:0000256" key="1">
    <source>
        <dbReference type="ARBA" id="ARBA00000085"/>
    </source>
</evidence>
<dbReference type="InterPro" id="IPR011006">
    <property type="entry name" value="CheY-like_superfamily"/>
</dbReference>
<feature type="transmembrane region" description="Helical" evidence="8">
    <location>
        <begin position="114"/>
        <end position="133"/>
    </location>
</feature>
<dbReference type="InterPro" id="IPR004358">
    <property type="entry name" value="Sig_transdc_His_kin-like_C"/>
</dbReference>
<dbReference type="SMART" id="SM00448">
    <property type="entry name" value="REC"/>
    <property type="match status" value="1"/>
</dbReference>
<dbReference type="InterPro" id="IPR003594">
    <property type="entry name" value="HATPase_dom"/>
</dbReference>
<comment type="catalytic activity">
    <reaction evidence="1">
        <text>ATP + protein L-histidine = ADP + protein N-phospho-L-histidine.</text>
        <dbReference type="EC" id="2.7.13.3"/>
    </reaction>
</comment>
<evidence type="ECO:0000256" key="5">
    <source>
        <dbReference type="ARBA" id="ARBA00022777"/>
    </source>
</evidence>
<evidence type="ECO:0000256" key="6">
    <source>
        <dbReference type="ARBA" id="ARBA00023012"/>
    </source>
</evidence>
<dbReference type="AlphaFoldDB" id="A0A2I8F2M4"/>
<dbReference type="PANTHER" id="PTHR43711">
    <property type="entry name" value="TWO-COMPONENT HISTIDINE KINASE"/>
    <property type="match status" value="1"/>
</dbReference>
<dbReference type="CDD" id="cd00082">
    <property type="entry name" value="HisKA"/>
    <property type="match status" value="1"/>
</dbReference>
<dbReference type="KEGG" id="pter:C2L65_40575"/>
<proteinExistence type="predicted"/>
<dbReference type="InterPro" id="IPR003661">
    <property type="entry name" value="HisK_dim/P_dom"/>
</dbReference>
<dbReference type="Gene3D" id="1.10.287.130">
    <property type="match status" value="1"/>
</dbReference>
<dbReference type="InterPro" id="IPR005467">
    <property type="entry name" value="His_kinase_dom"/>
</dbReference>
<evidence type="ECO:0000259" key="9">
    <source>
        <dbReference type="PROSITE" id="PS50109"/>
    </source>
</evidence>
<organism evidence="11 12">
    <name type="scientific">Paraburkholderia terrae</name>
    <dbReference type="NCBI Taxonomy" id="311230"/>
    <lineage>
        <taxon>Bacteria</taxon>
        <taxon>Pseudomonadati</taxon>
        <taxon>Pseudomonadota</taxon>
        <taxon>Betaproteobacteria</taxon>
        <taxon>Burkholderiales</taxon>
        <taxon>Burkholderiaceae</taxon>
        <taxon>Paraburkholderia</taxon>
    </lineage>
</organism>
<keyword evidence="5" id="KW-0418">Kinase</keyword>
<evidence type="ECO:0000313" key="11">
    <source>
        <dbReference type="EMBL" id="AUT65791.1"/>
    </source>
</evidence>
<dbReference type="EC" id="2.7.13.3" evidence="2"/>
<dbReference type="Gene3D" id="3.30.565.10">
    <property type="entry name" value="Histidine kinase-like ATPase, C-terminal domain"/>
    <property type="match status" value="1"/>
</dbReference>
<keyword evidence="8" id="KW-0812">Transmembrane</keyword>
<evidence type="ECO:0000256" key="7">
    <source>
        <dbReference type="PROSITE-ProRule" id="PRU00169"/>
    </source>
</evidence>
<keyword evidence="8" id="KW-1133">Transmembrane helix</keyword>
<dbReference type="PROSITE" id="PS50109">
    <property type="entry name" value="HIS_KIN"/>
    <property type="match status" value="1"/>
</dbReference>
<feature type="domain" description="Response regulatory" evidence="10">
    <location>
        <begin position="576"/>
        <end position="691"/>
    </location>
</feature>
<keyword evidence="4" id="KW-0808">Transferase</keyword>
<keyword evidence="3 7" id="KW-0597">Phosphoprotein</keyword>
<feature type="transmembrane region" description="Helical" evidence="8">
    <location>
        <begin position="172"/>
        <end position="190"/>
    </location>
</feature>
<dbReference type="Pfam" id="PF02518">
    <property type="entry name" value="HATPase_c"/>
    <property type="match status" value="1"/>
</dbReference>
<dbReference type="InterPro" id="IPR036890">
    <property type="entry name" value="HATPase_C_sf"/>
</dbReference>
<gene>
    <name evidence="11" type="ORF">C2L65_40575</name>
</gene>
<feature type="modified residue" description="4-aspartylphosphate" evidence="7">
    <location>
        <position position="627"/>
    </location>
</feature>
<evidence type="ECO:0000256" key="3">
    <source>
        <dbReference type="ARBA" id="ARBA00022553"/>
    </source>
</evidence>
<feature type="transmembrane region" description="Helical" evidence="8">
    <location>
        <begin position="142"/>
        <end position="166"/>
    </location>
</feature>
<keyword evidence="8" id="KW-0472">Membrane</keyword>